<evidence type="ECO:0000259" key="17">
    <source>
        <dbReference type="PROSITE" id="PS50206"/>
    </source>
</evidence>
<dbReference type="SUPFAM" id="SSF54373">
    <property type="entry name" value="FAD-linked reductases, C-terminal domain"/>
    <property type="match status" value="1"/>
</dbReference>
<dbReference type="InterPro" id="IPR001763">
    <property type="entry name" value="Rhodanese-like_dom"/>
</dbReference>
<comment type="catalytic activity">
    <reaction evidence="15">
        <text>sarcosine + O2 + H2O = formaldehyde + glycine + H2O2</text>
        <dbReference type="Rhea" id="RHEA:13313"/>
        <dbReference type="ChEBI" id="CHEBI:15377"/>
        <dbReference type="ChEBI" id="CHEBI:15379"/>
        <dbReference type="ChEBI" id="CHEBI:16240"/>
        <dbReference type="ChEBI" id="CHEBI:16842"/>
        <dbReference type="ChEBI" id="CHEBI:57305"/>
        <dbReference type="ChEBI" id="CHEBI:57433"/>
    </reaction>
</comment>
<evidence type="ECO:0000256" key="5">
    <source>
        <dbReference type="ARBA" id="ARBA00022630"/>
    </source>
</evidence>
<comment type="cofactor">
    <cofactor evidence="1">
        <name>FMN</name>
        <dbReference type="ChEBI" id="CHEBI:58210"/>
    </cofactor>
</comment>
<keyword evidence="5" id="KW-0285">Flavoprotein</keyword>
<protein>
    <recommendedName>
        <fullName evidence="12">Sarcosine oxidase subunit beta</fullName>
        <ecNumber evidence="11">1.5.3.24</ecNumber>
    </recommendedName>
    <alternativeName>
        <fullName evidence="13">Sarcosine oxidase (5,10-methylenetetrahydrofolate-forming) subunit beta</fullName>
    </alternativeName>
    <alternativeName>
        <fullName evidence="14">Tetrameric sarcosine oxidase subunit beta</fullName>
    </alternativeName>
</protein>
<name>A0ABW7IAG4_9RHOB</name>
<sequence length="416" mass="44372">MQRYSAWSLFREGLTGHTGWTPAWKRARPKEAYDAIVIGGGGHGLATAYYLGKNHGMTRVAVLEKGWIGGGNTGRNTTVCRSNYFYPESVALYDLALRLYEGLSRELNYNVMLSQRGMLIAAHTPAQMEICNRIANAMQLNGVDGKLMDAAEAAARVPLVNTGPDARYRLMGGIWQGRAGTARHDAVAWGYARAASAMGIDIIENCEVTGIDVRNGAISGLETTLGPIRTERLGIAAAGATPGLTALVDVDLPIHNYALQAFVSEPVKPCLDTVLLYLGTGTYVSQSDKGELVFGGGLDRVPTYGQRGNLPVQEEVTAGLLEMFPAFGQLKLLRQWGGVVDVVPDSSPLLGPAGPEGLFINCGWGTGGFKTIPAGGWLLAHLLATGAHHEISRPFDLDRFETGHLIDEAAGSGIAH</sequence>
<evidence type="ECO:0000256" key="1">
    <source>
        <dbReference type="ARBA" id="ARBA00001917"/>
    </source>
</evidence>
<keyword evidence="7" id="KW-0547">Nucleotide-binding</keyword>
<evidence type="ECO:0000256" key="12">
    <source>
        <dbReference type="ARBA" id="ARBA00044150"/>
    </source>
</evidence>
<dbReference type="Gene3D" id="3.50.50.60">
    <property type="entry name" value="FAD/NAD(P)-binding domain"/>
    <property type="match status" value="1"/>
</dbReference>
<accession>A0ABW7IAG4</accession>
<evidence type="ECO:0000256" key="8">
    <source>
        <dbReference type="ARBA" id="ARBA00022827"/>
    </source>
</evidence>
<evidence type="ECO:0000256" key="13">
    <source>
        <dbReference type="ARBA" id="ARBA00044216"/>
    </source>
</evidence>
<dbReference type="Pfam" id="PF01266">
    <property type="entry name" value="DAO"/>
    <property type="match status" value="1"/>
</dbReference>
<evidence type="ECO:0000256" key="16">
    <source>
        <dbReference type="ARBA" id="ARBA00048917"/>
    </source>
</evidence>
<dbReference type="PROSITE" id="PS50206">
    <property type="entry name" value="RHODANESE_3"/>
    <property type="match status" value="1"/>
</dbReference>
<keyword evidence="8" id="KW-0274">FAD</keyword>
<comment type="subcellular location">
    <subcellularLocation>
        <location evidence="3">Cytoplasm</location>
    </subcellularLocation>
</comment>
<evidence type="ECO:0000313" key="18">
    <source>
        <dbReference type="EMBL" id="MFH0255188.1"/>
    </source>
</evidence>
<dbReference type="RefSeq" id="WP_377173339.1">
    <property type="nucleotide sequence ID" value="NZ_JBHTJC010000009.1"/>
</dbReference>
<keyword evidence="9" id="KW-0560">Oxidoreductase</keyword>
<evidence type="ECO:0000256" key="14">
    <source>
        <dbReference type="ARBA" id="ARBA00044295"/>
    </source>
</evidence>
<dbReference type="InterPro" id="IPR036188">
    <property type="entry name" value="FAD/NAD-bd_sf"/>
</dbReference>
<evidence type="ECO:0000256" key="3">
    <source>
        <dbReference type="ARBA" id="ARBA00004496"/>
    </source>
</evidence>
<dbReference type="InterPro" id="IPR006076">
    <property type="entry name" value="FAD-dep_OxRdtase"/>
</dbReference>
<keyword evidence="6" id="KW-0288">FMN</keyword>
<evidence type="ECO:0000256" key="11">
    <source>
        <dbReference type="ARBA" id="ARBA00044044"/>
    </source>
</evidence>
<keyword evidence="19" id="KW-1185">Reference proteome</keyword>
<evidence type="ECO:0000313" key="19">
    <source>
        <dbReference type="Proteomes" id="UP001607157"/>
    </source>
</evidence>
<keyword evidence="4" id="KW-0963">Cytoplasm</keyword>
<reference evidence="18 19" key="1">
    <citation type="submission" date="2024-10" db="EMBL/GenBank/DDBJ databases">
        <authorList>
            <person name="Yang X.-N."/>
        </authorList>
    </citation>
    <scope>NUCLEOTIDE SEQUENCE [LARGE SCALE GENOMIC DNA]</scope>
    <source>
        <strain evidence="18 19">CAU 1059</strain>
    </source>
</reference>
<comment type="caution">
    <text evidence="18">The sequence shown here is derived from an EMBL/GenBank/DDBJ whole genome shotgun (WGS) entry which is preliminary data.</text>
</comment>
<comment type="similarity">
    <text evidence="10">Belongs to the SoxB family.</text>
</comment>
<dbReference type="NCBIfam" id="TIGR01373">
    <property type="entry name" value="soxB"/>
    <property type="match status" value="1"/>
</dbReference>
<dbReference type="SUPFAM" id="SSF51905">
    <property type="entry name" value="FAD/NAD(P)-binding domain"/>
    <property type="match status" value="1"/>
</dbReference>
<dbReference type="Gene3D" id="3.30.9.10">
    <property type="entry name" value="D-Amino Acid Oxidase, subunit A, domain 2"/>
    <property type="match status" value="1"/>
</dbReference>
<evidence type="ECO:0000256" key="7">
    <source>
        <dbReference type="ARBA" id="ARBA00022741"/>
    </source>
</evidence>
<gene>
    <name evidence="18" type="ORF">ACGRVM_14880</name>
</gene>
<proteinExistence type="inferred from homology"/>
<evidence type="ECO:0000256" key="10">
    <source>
        <dbReference type="ARBA" id="ARBA00043973"/>
    </source>
</evidence>
<evidence type="ECO:0000256" key="15">
    <source>
        <dbReference type="ARBA" id="ARBA00047316"/>
    </source>
</evidence>
<comment type="catalytic activity">
    <reaction evidence="16">
        <text>sarcosine + (6S)-5,6,7,8-tetrahydrofolate + O2 = (6R)-5,10-methylene-5,6,7,8-tetrahydrofolate + glycine + H2O2</text>
        <dbReference type="Rhea" id="RHEA:70455"/>
        <dbReference type="ChEBI" id="CHEBI:15379"/>
        <dbReference type="ChEBI" id="CHEBI:15636"/>
        <dbReference type="ChEBI" id="CHEBI:16240"/>
        <dbReference type="ChEBI" id="CHEBI:57305"/>
        <dbReference type="ChEBI" id="CHEBI:57433"/>
        <dbReference type="ChEBI" id="CHEBI:57453"/>
        <dbReference type="EC" id="1.5.3.24"/>
    </reaction>
</comment>
<dbReference type="EMBL" id="JBIHMM010000004">
    <property type="protein sequence ID" value="MFH0255188.1"/>
    <property type="molecule type" value="Genomic_DNA"/>
</dbReference>
<dbReference type="EC" id="1.5.3.24" evidence="11"/>
<organism evidence="18 19">
    <name type="scientific">Roseovarius aquimarinus</name>
    <dbReference type="NCBI Taxonomy" id="1229156"/>
    <lineage>
        <taxon>Bacteria</taxon>
        <taxon>Pseudomonadati</taxon>
        <taxon>Pseudomonadota</taxon>
        <taxon>Alphaproteobacteria</taxon>
        <taxon>Rhodobacterales</taxon>
        <taxon>Roseobacteraceae</taxon>
        <taxon>Roseovarius</taxon>
    </lineage>
</organism>
<dbReference type="InterPro" id="IPR006278">
    <property type="entry name" value="SoxB"/>
</dbReference>
<evidence type="ECO:0000256" key="9">
    <source>
        <dbReference type="ARBA" id="ARBA00023002"/>
    </source>
</evidence>
<dbReference type="Proteomes" id="UP001607157">
    <property type="component" value="Unassembled WGS sequence"/>
</dbReference>
<evidence type="ECO:0000256" key="2">
    <source>
        <dbReference type="ARBA" id="ARBA00001974"/>
    </source>
</evidence>
<feature type="domain" description="Rhodanese" evidence="17">
    <location>
        <begin position="36"/>
        <end position="79"/>
    </location>
</feature>
<evidence type="ECO:0000256" key="6">
    <source>
        <dbReference type="ARBA" id="ARBA00022643"/>
    </source>
</evidence>
<dbReference type="PANTHER" id="PTHR13847">
    <property type="entry name" value="SARCOSINE DEHYDROGENASE-RELATED"/>
    <property type="match status" value="1"/>
</dbReference>
<evidence type="ECO:0000256" key="4">
    <source>
        <dbReference type="ARBA" id="ARBA00022490"/>
    </source>
</evidence>
<comment type="cofactor">
    <cofactor evidence="2">
        <name>FAD</name>
        <dbReference type="ChEBI" id="CHEBI:57692"/>
    </cofactor>
</comment>
<dbReference type="PANTHER" id="PTHR13847:SF287">
    <property type="entry name" value="FAD-DEPENDENT OXIDOREDUCTASE DOMAIN-CONTAINING PROTEIN 1"/>
    <property type="match status" value="1"/>
</dbReference>